<proteinExistence type="predicted"/>
<keyword evidence="2" id="KW-1185">Reference proteome</keyword>
<dbReference type="Proteomes" id="UP000499080">
    <property type="component" value="Unassembled WGS sequence"/>
</dbReference>
<sequence>MARGNLILEASTVAEELVRAWIFMAYLTLHLIMYKFNSAFTELCKLREFLEDETVLHPESDGMVERSIGDHEGPMHPDAFGRTLRLLCDILFDDLIRLPAE</sequence>
<accession>A0A4Y2R3Y3</accession>
<gene>
    <name evidence="1" type="ORF">AVEN_262286_1</name>
</gene>
<dbReference type="OrthoDB" id="413122at2759"/>
<dbReference type="EMBL" id="BGPR01142413">
    <property type="protein sequence ID" value="GBN70387.1"/>
    <property type="molecule type" value="Genomic_DNA"/>
</dbReference>
<evidence type="ECO:0000313" key="1">
    <source>
        <dbReference type="EMBL" id="GBN70387.1"/>
    </source>
</evidence>
<organism evidence="1 2">
    <name type="scientific">Araneus ventricosus</name>
    <name type="common">Orbweaver spider</name>
    <name type="synonym">Epeira ventricosa</name>
    <dbReference type="NCBI Taxonomy" id="182803"/>
    <lineage>
        <taxon>Eukaryota</taxon>
        <taxon>Metazoa</taxon>
        <taxon>Ecdysozoa</taxon>
        <taxon>Arthropoda</taxon>
        <taxon>Chelicerata</taxon>
        <taxon>Arachnida</taxon>
        <taxon>Araneae</taxon>
        <taxon>Araneomorphae</taxon>
        <taxon>Entelegynae</taxon>
        <taxon>Araneoidea</taxon>
        <taxon>Araneidae</taxon>
        <taxon>Araneus</taxon>
    </lineage>
</organism>
<comment type="caution">
    <text evidence="1">The sequence shown here is derived from an EMBL/GenBank/DDBJ whole genome shotgun (WGS) entry which is preliminary data.</text>
</comment>
<name>A0A4Y2R3Y3_ARAVE</name>
<protein>
    <submittedName>
        <fullName evidence="1">Uncharacterized protein</fullName>
    </submittedName>
</protein>
<dbReference type="AlphaFoldDB" id="A0A4Y2R3Y3"/>
<evidence type="ECO:0000313" key="2">
    <source>
        <dbReference type="Proteomes" id="UP000499080"/>
    </source>
</evidence>
<reference evidence="1 2" key="1">
    <citation type="journal article" date="2019" name="Sci. Rep.">
        <title>Orb-weaving spider Araneus ventricosus genome elucidates the spidroin gene catalogue.</title>
        <authorList>
            <person name="Kono N."/>
            <person name="Nakamura H."/>
            <person name="Ohtoshi R."/>
            <person name="Moran D.A.P."/>
            <person name="Shinohara A."/>
            <person name="Yoshida Y."/>
            <person name="Fujiwara M."/>
            <person name="Mori M."/>
            <person name="Tomita M."/>
            <person name="Arakawa K."/>
        </authorList>
    </citation>
    <scope>NUCLEOTIDE SEQUENCE [LARGE SCALE GENOMIC DNA]</scope>
</reference>